<sequence>MLSKLHKLPRAFWIALILVLALVLGIGIGFFTNHVFSENARFEAYADAIFEKEVTGNTLTLHYSLAHPEEEGILRPSPTLGTVNTEMDEVYALCEEYEAGLKSFAYSQLSRENQITLDTLLLYFHTLRSLDDRYLLEEYLSPSLGIQAQLPVLLAEYAFYGEKDISDYLALLSTVRPYFQSILEFEKKKSDAGCFMSDVTLDRILAQCQSFIDDPESNYMLDVFSQKLSAYGGFSQQEKDALEEKHRELILTEVIPAYEELMEGLSKLRGTGKKSQGLMHYTGGRQYYLYLLQSQVGTYVPVEKMEQRLSQQLMDDSRQISLMLTEQPSLLSKVTGGTDLPAMEPKEILNILQEKIKEDFPSLEKTDYEVRYVHKSMEEFLSPAFYLTPPMDTGTPNVIYINQSQTRSNLELFTCLAHEGFPGHLYQTVFFARQKPEKIRYLIESTGYVEGWATYIESYAYQYAASYLDDPAAADVTALSWLNRSVNLCLYSLIDIGIHYYGWNETRTASFLEAFGIRDSAVVNEIFQYIVETPANYLKYYWGYLNFLDLKSTYSQKQGDSFDLKEFHQKILEIGPVSFPVLEKHIKETGSNKKQEALDQTALLSFLSFLLYVPLYTE</sequence>
<evidence type="ECO:0000313" key="3">
    <source>
        <dbReference type="Proteomes" id="UP000824041"/>
    </source>
</evidence>
<gene>
    <name evidence="2" type="ORF">IAA21_09570</name>
</gene>
<keyword evidence="1" id="KW-0812">Transmembrane</keyword>
<protein>
    <submittedName>
        <fullName evidence="2">DUF885 domain-containing protein</fullName>
    </submittedName>
</protein>
<proteinExistence type="predicted"/>
<organism evidence="2 3">
    <name type="scientific">Candidatus Blautia faecigallinarum</name>
    <dbReference type="NCBI Taxonomy" id="2838488"/>
    <lineage>
        <taxon>Bacteria</taxon>
        <taxon>Bacillati</taxon>
        <taxon>Bacillota</taxon>
        <taxon>Clostridia</taxon>
        <taxon>Lachnospirales</taxon>
        <taxon>Lachnospiraceae</taxon>
        <taxon>Blautia</taxon>
    </lineage>
</organism>
<evidence type="ECO:0000313" key="2">
    <source>
        <dbReference type="EMBL" id="HIZ23027.1"/>
    </source>
</evidence>
<evidence type="ECO:0000256" key="1">
    <source>
        <dbReference type="SAM" id="Phobius"/>
    </source>
</evidence>
<keyword evidence="1" id="KW-0472">Membrane</keyword>
<dbReference type="PANTHER" id="PTHR33361:SF2">
    <property type="entry name" value="DUF885 DOMAIN-CONTAINING PROTEIN"/>
    <property type="match status" value="1"/>
</dbReference>
<reference evidence="2" key="1">
    <citation type="journal article" date="2021" name="PeerJ">
        <title>Extensive microbial diversity within the chicken gut microbiome revealed by metagenomics and culture.</title>
        <authorList>
            <person name="Gilroy R."/>
            <person name="Ravi A."/>
            <person name="Getino M."/>
            <person name="Pursley I."/>
            <person name="Horton D.L."/>
            <person name="Alikhan N.F."/>
            <person name="Baker D."/>
            <person name="Gharbi K."/>
            <person name="Hall N."/>
            <person name="Watson M."/>
            <person name="Adriaenssens E.M."/>
            <person name="Foster-Nyarko E."/>
            <person name="Jarju S."/>
            <person name="Secka A."/>
            <person name="Antonio M."/>
            <person name="Oren A."/>
            <person name="Chaudhuri R.R."/>
            <person name="La Ragione R."/>
            <person name="Hildebrand F."/>
            <person name="Pallen M.J."/>
        </authorList>
    </citation>
    <scope>NUCLEOTIDE SEQUENCE</scope>
    <source>
        <strain evidence="2">14324</strain>
    </source>
</reference>
<dbReference type="EMBL" id="DXBU01000128">
    <property type="protein sequence ID" value="HIZ23027.1"/>
    <property type="molecule type" value="Genomic_DNA"/>
</dbReference>
<accession>A0A9D2IUL2</accession>
<reference evidence="2" key="2">
    <citation type="submission" date="2021-04" db="EMBL/GenBank/DDBJ databases">
        <authorList>
            <person name="Gilroy R."/>
        </authorList>
    </citation>
    <scope>NUCLEOTIDE SEQUENCE</scope>
    <source>
        <strain evidence="2">14324</strain>
    </source>
</reference>
<dbReference type="Pfam" id="PF05960">
    <property type="entry name" value="DUF885"/>
    <property type="match status" value="1"/>
</dbReference>
<name>A0A9D2IUL2_9FIRM</name>
<dbReference type="PANTHER" id="PTHR33361">
    <property type="entry name" value="GLR0591 PROTEIN"/>
    <property type="match status" value="1"/>
</dbReference>
<dbReference type="InterPro" id="IPR010281">
    <property type="entry name" value="DUF885"/>
</dbReference>
<comment type="caution">
    <text evidence="2">The sequence shown here is derived from an EMBL/GenBank/DDBJ whole genome shotgun (WGS) entry which is preliminary data.</text>
</comment>
<dbReference type="Proteomes" id="UP000824041">
    <property type="component" value="Unassembled WGS sequence"/>
</dbReference>
<feature type="transmembrane region" description="Helical" evidence="1">
    <location>
        <begin position="12"/>
        <end position="31"/>
    </location>
</feature>
<keyword evidence="1" id="KW-1133">Transmembrane helix</keyword>
<dbReference type="AlphaFoldDB" id="A0A9D2IUL2"/>